<comment type="similarity">
    <text evidence="5">Belongs to the creatininase superfamily.</text>
</comment>
<name>A0A831XD91_GEOME</name>
<keyword evidence="2" id="KW-0479">Metal-binding</keyword>
<evidence type="ECO:0000256" key="5">
    <source>
        <dbReference type="ARBA" id="ARBA00024029"/>
    </source>
</evidence>
<evidence type="ECO:0000256" key="1">
    <source>
        <dbReference type="ARBA" id="ARBA00001947"/>
    </source>
</evidence>
<dbReference type="EMBL" id="DSOV01000009">
    <property type="protein sequence ID" value="HEN41274.1"/>
    <property type="molecule type" value="Genomic_DNA"/>
</dbReference>
<dbReference type="PANTHER" id="PTHR35005:SF1">
    <property type="entry name" value="2-AMINO-5-FORMYLAMINO-6-RIBOSYLAMINOPYRIMIDIN-4(3H)-ONE 5'-MONOPHOSPHATE DEFORMYLASE"/>
    <property type="match status" value="1"/>
</dbReference>
<sequence>MIIETMTMVEFEEGLKRTRTVLVPFGSVEEHGSHLPLSTDTIQAYEVGRKAAQQIPLFVAPPIHYGCCRSTSCHPGTISITTATLKSLMKDIVRSFYGQGMRNFVILTGHAGGSHRMALQDAGEELLPEIPDIRIAVVTEYELASREGRGIIETEGDAHAGEIETSRILHTHPHLVKGVGEREFPAFPAGILVRNKRKYWPNGIWGDPAKAAAHKGKCLEELVVKKIIELVVALEQFEE</sequence>
<comment type="caution">
    <text evidence="6">The sequence shown here is derived from an EMBL/GenBank/DDBJ whole genome shotgun (WGS) entry which is preliminary data.</text>
</comment>
<dbReference type="GO" id="GO:0046872">
    <property type="term" value="F:metal ion binding"/>
    <property type="evidence" value="ECO:0007669"/>
    <property type="project" value="UniProtKB-KW"/>
</dbReference>
<evidence type="ECO:0000313" key="6">
    <source>
        <dbReference type="EMBL" id="HEN41274.1"/>
    </source>
</evidence>
<evidence type="ECO:0000256" key="3">
    <source>
        <dbReference type="ARBA" id="ARBA00022801"/>
    </source>
</evidence>
<evidence type="ECO:0000256" key="2">
    <source>
        <dbReference type="ARBA" id="ARBA00022723"/>
    </source>
</evidence>
<dbReference type="PANTHER" id="PTHR35005">
    <property type="entry name" value="3-DEHYDRO-SCYLLO-INOSOSE HYDROLASE"/>
    <property type="match status" value="1"/>
</dbReference>
<protein>
    <submittedName>
        <fullName evidence="6">Creatininase family protein</fullName>
    </submittedName>
</protein>
<dbReference type="Gene3D" id="3.40.50.10310">
    <property type="entry name" value="Creatininase"/>
    <property type="match status" value="1"/>
</dbReference>
<keyword evidence="3" id="KW-0378">Hydrolase</keyword>
<proteinExistence type="inferred from homology"/>
<keyword evidence="4" id="KW-0862">Zinc</keyword>
<accession>A0A831XD91</accession>
<dbReference type="GO" id="GO:0009231">
    <property type="term" value="P:riboflavin biosynthetic process"/>
    <property type="evidence" value="ECO:0007669"/>
    <property type="project" value="TreeGrafter"/>
</dbReference>
<reference evidence="6" key="1">
    <citation type="journal article" date="2020" name="mSystems">
        <title>Genome- and Community-Level Interaction Insights into Carbon Utilization and Element Cycling Functions of Hydrothermarchaeota in Hydrothermal Sediment.</title>
        <authorList>
            <person name="Zhou Z."/>
            <person name="Liu Y."/>
            <person name="Xu W."/>
            <person name="Pan J."/>
            <person name="Luo Z.H."/>
            <person name="Li M."/>
        </authorList>
    </citation>
    <scope>NUCLEOTIDE SEQUENCE [LARGE SCALE GENOMIC DNA]</scope>
    <source>
        <strain evidence="6">SpSt-349</strain>
    </source>
</reference>
<dbReference type="GO" id="GO:0016811">
    <property type="term" value="F:hydrolase activity, acting on carbon-nitrogen (but not peptide) bonds, in linear amides"/>
    <property type="evidence" value="ECO:0007669"/>
    <property type="project" value="TreeGrafter"/>
</dbReference>
<organism evidence="6">
    <name type="scientific">Geobacter metallireducens</name>
    <dbReference type="NCBI Taxonomy" id="28232"/>
    <lineage>
        <taxon>Bacteria</taxon>
        <taxon>Pseudomonadati</taxon>
        <taxon>Thermodesulfobacteriota</taxon>
        <taxon>Desulfuromonadia</taxon>
        <taxon>Geobacterales</taxon>
        <taxon>Geobacteraceae</taxon>
        <taxon>Geobacter</taxon>
    </lineage>
</organism>
<dbReference type="Pfam" id="PF02633">
    <property type="entry name" value="Creatininase"/>
    <property type="match status" value="1"/>
</dbReference>
<dbReference type="InterPro" id="IPR024087">
    <property type="entry name" value="Creatininase-like_sf"/>
</dbReference>
<evidence type="ECO:0000256" key="4">
    <source>
        <dbReference type="ARBA" id="ARBA00022833"/>
    </source>
</evidence>
<dbReference type="InterPro" id="IPR003785">
    <property type="entry name" value="Creatininase/forma_Hydrolase"/>
</dbReference>
<gene>
    <name evidence="6" type="ORF">ENQ87_02685</name>
</gene>
<dbReference type="AlphaFoldDB" id="A0A831XD91"/>
<dbReference type="SUPFAM" id="SSF102215">
    <property type="entry name" value="Creatininase"/>
    <property type="match status" value="1"/>
</dbReference>
<comment type="cofactor">
    <cofactor evidence="1">
        <name>Zn(2+)</name>
        <dbReference type="ChEBI" id="CHEBI:29105"/>
    </cofactor>
</comment>